<comment type="caution">
    <text evidence="7">The sequence shown here is derived from an EMBL/GenBank/DDBJ whole genome shotgun (WGS) entry which is preliminary data.</text>
</comment>
<dbReference type="InterPro" id="IPR003593">
    <property type="entry name" value="AAA+_ATPase"/>
</dbReference>
<proteinExistence type="predicted"/>
<dbReference type="InterPro" id="IPR013611">
    <property type="entry name" value="Transp-assoc_OB_typ2"/>
</dbReference>
<protein>
    <submittedName>
        <fullName evidence="7">ABC transporter ATP-binding protein</fullName>
    </submittedName>
</protein>
<dbReference type="SUPFAM" id="SSF50331">
    <property type="entry name" value="MOP-like"/>
    <property type="match status" value="1"/>
</dbReference>
<dbReference type="NCBIfam" id="TIGR00968">
    <property type="entry name" value="3a0106s01"/>
    <property type="match status" value="1"/>
</dbReference>
<dbReference type="GO" id="GO:0005524">
    <property type="term" value="F:ATP binding"/>
    <property type="evidence" value="ECO:0007669"/>
    <property type="project" value="UniProtKB-KW"/>
</dbReference>
<feature type="domain" description="ABC transporter" evidence="6">
    <location>
        <begin position="3"/>
        <end position="233"/>
    </location>
</feature>
<keyword evidence="3 7" id="KW-0067">ATP-binding</keyword>
<evidence type="ECO:0000256" key="5">
    <source>
        <dbReference type="ARBA" id="ARBA00023032"/>
    </source>
</evidence>
<dbReference type="Pfam" id="PF00005">
    <property type="entry name" value="ABC_tran"/>
    <property type="match status" value="1"/>
</dbReference>
<evidence type="ECO:0000313" key="7">
    <source>
        <dbReference type="EMBL" id="MFD2169982.1"/>
    </source>
</evidence>
<sequence>MQIEVKQLSKSFDRTSVVSDVHFSIRKGQLIGLLGPSGGGKTTILRLLAGLETPSSGEIYFDGQRVDRLPPQDRGIGFVFQNYALFKHMTVSENIEFGLRVQKKSRAEAAARVQELLELIGLQELAKRYPHQLSGGQRQRVAFARALAPAPQLLLLDEPFSAIDAKVRKELRDWLRDMITQLGVTSIFVTHDQEEAMAVADEIIVFNRGRIEQQGTPWEIFRHPATPFVASFIGDTNAIEDLSLLEHLVSLDRIEAGSKVLVRPESIEIDRQQELAATGAALLGVVRNVQFRGSYWQVELQVGSQQLLAQRPLEQEPLRPGDQVSVILHRAHLFAGTENIILENSKREHRLNEHSLKEHSLKEHSFA</sequence>
<dbReference type="Proteomes" id="UP001597343">
    <property type="component" value="Unassembled WGS sequence"/>
</dbReference>
<evidence type="ECO:0000256" key="1">
    <source>
        <dbReference type="ARBA" id="ARBA00022448"/>
    </source>
</evidence>
<keyword evidence="2" id="KW-0547">Nucleotide-binding</keyword>
<evidence type="ECO:0000256" key="4">
    <source>
        <dbReference type="ARBA" id="ARBA00022967"/>
    </source>
</evidence>
<dbReference type="InterPro" id="IPR008995">
    <property type="entry name" value="Mo/tungstate-bd_C_term_dom"/>
</dbReference>
<keyword evidence="1" id="KW-0813">Transport</keyword>
<dbReference type="EMBL" id="JBHUIO010000005">
    <property type="protein sequence ID" value="MFD2169982.1"/>
    <property type="molecule type" value="Genomic_DNA"/>
</dbReference>
<keyword evidence="5" id="KW-0764">Sulfate transport</keyword>
<reference evidence="8" key="1">
    <citation type="journal article" date="2019" name="Int. J. Syst. Evol. Microbiol.">
        <title>The Global Catalogue of Microorganisms (GCM) 10K type strain sequencing project: providing services to taxonomists for standard genome sequencing and annotation.</title>
        <authorList>
            <consortium name="The Broad Institute Genomics Platform"/>
            <consortium name="The Broad Institute Genome Sequencing Center for Infectious Disease"/>
            <person name="Wu L."/>
            <person name="Ma J."/>
        </authorList>
    </citation>
    <scope>NUCLEOTIDE SEQUENCE [LARGE SCALE GENOMIC DNA]</scope>
    <source>
        <strain evidence="8">CGMCC 1.13574</strain>
    </source>
</reference>
<dbReference type="Pfam" id="PF08402">
    <property type="entry name" value="TOBE_2"/>
    <property type="match status" value="1"/>
</dbReference>
<dbReference type="PANTHER" id="PTHR42781">
    <property type="entry name" value="SPERMIDINE/PUTRESCINE IMPORT ATP-BINDING PROTEIN POTA"/>
    <property type="match status" value="1"/>
</dbReference>
<evidence type="ECO:0000256" key="2">
    <source>
        <dbReference type="ARBA" id="ARBA00022741"/>
    </source>
</evidence>
<keyword evidence="4" id="KW-1278">Translocase</keyword>
<dbReference type="InterPro" id="IPR003439">
    <property type="entry name" value="ABC_transporter-like_ATP-bd"/>
</dbReference>
<evidence type="ECO:0000259" key="6">
    <source>
        <dbReference type="PROSITE" id="PS50893"/>
    </source>
</evidence>
<dbReference type="SUPFAM" id="SSF52540">
    <property type="entry name" value="P-loop containing nucleoside triphosphate hydrolases"/>
    <property type="match status" value="1"/>
</dbReference>
<dbReference type="PROSITE" id="PS00211">
    <property type="entry name" value="ABC_TRANSPORTER_1"/>
    <property type="match status" value="1"/>
</dbReference>
<dbReference type="InterPro" id="IPR027417">
    <property type="entry name" value="P-loop_NTPase"/>
</dbReference>
<dbReference type="InterPro" id="IPR005666">
    <property type="entry name" value="Sulph_transpt1"/>
</dbReference>
<name>A0ABW4ZVH9_9BACL</name>
<dbReference type="InterPro" id="IPR050093">
    <property type="entry name" value="ABC_SmlMolc_Importer"/>
</dbReference>
<dbReference type="PROSITE" id="PS50893">
    <property type="entry name" value="ABC_TRANSPORTER_2"/>
    <property type="match status" value="1"/>
</dbReference>
<dbReference type="SMART" id="SM00382">
    <property type="entry name" value="AAA"/>
    <property type="match status" value="1"/>
</dbReference>
<evidence type="ECO:0000313" key="8">
    <source>
        <dbReference type="Proteomes" id="UP001597343"/>
    </source>
</evidence>
<accession>A0ABW4ZVH9</accession>
<keyword evidence="8" id="KW-1185">Reference proteome</keyword>
<dbReference type="PANTHER" id="PTHR42781:SF4">
    <property type="entry name" value="SPERMIDINE_PUTRESCINE IMPORT ATP-BINDING PROTEIN POTA"/>
    <property type="match status" value="1"/>
</dbReference>
<dbReference type="Gene3D" id="3.40.50.300">
    <property type="entry name" value="P-loop containing nucleotide triphosphate hydrolases"/>
    <property type="match status" value="1"/>
</dbReference>
<dbReference type="InterPro" id="IPR017871">
    <property type="entry name" value="ABC_transporter-like_CS"/>
</dbReference>
<evidence type="ECO:0000256" key="3">
    <source>
        <dbReference type="ARBA" id="ARBA00022840"/>
    </source>
</evidence>
<dbReference type="RefSeq" id="WP_386045556.1">
    <property type="nucleotide sequence ID" value="NZ_JBHUIO010000005.1"/>
</dbReference>
<gene>
    <name evidence="7" type="ORF">ACFSOY_08235</name>
</gene>
<organism evidence="7 8">
    <name type="scientific">Tumebacillus lipolyticus</name>
    <dbReference type="NCBI Taxonomy" id="1280370"/>
    <lineage>
        <taxon>Bacteria</taxon>
        <taxon>Bacillati</taxon>
        <taxon>Bacillota</taxon>
        <taxon>Bacilli</taxon>
        <taxon>Bacillales</taxon>
        <taxon>Alicyclobacillaceae</taxon>
        <taxon>Tumebacillus</taxon>
    </lineage>
</organism>